<feature type="disulfide bond" evidence="14">
    <location>
        <begin position="355"/>
        <end position="373"/>
    </location>
</feature>
<keyword evidence="3 13" id="KW-0245">EGF-like domain</keyword>
<dbReference type="CDD" id="cd00112">
    <property type="entry name" value="LDLa"/>
    <property type="match status" value="9"/>
</dbReference>
<evidence type="ECO:0000313" key="20">
    <source>
        <dbReference type="Proteomes" id="UP000597762"/>
    </source>
</evidence>
<evidence type="ECO:0000256" key="12">
    <source>
        <dbReference type="ARBA" id="ARBA00023180"/>
    </source>
</evidence>
<feature type="repeat" description="LDL-receptor class B" evidence="15">
    <location>
        <begin position="710"/>
        <end position="752"/>
    </location>
</feature>
<feature type="disulfide bond" evidence="14">
    <location>
        <begin position="146"/>
        <end position="164"/>
    </location>
</feature>
<dbReference type="SMART" id="SM00135">
    <property type="entry name" value="LY"/>
    <property type="match status" value="5"/>
</dbReference>
<keyword evidence="10 13" id="KW-1015">Disulfide bond</keyword>
<comment type="caution">
    <text evidence="19">The sequence shown here is derived from an EMBL/GenBank/DDBJ whole genome shotgun (WGS) entry which is preliminary data.</text>
</comment>
<dbReference type="Pfam" id="PF00057">
    <property type="entry name" value="Ldl_recept_a"/>
    <property type="match status" value="9"/>
</dbReference>
<gene>
    <name evidence="19" type="ORF">SPHA_4568</name>
</gene>
<feature type="transmembrane region" description="Helical" evidence="17">
    <location>
        <begin position="900"/>
        <end position="921"/>
    </location>
</feature>
<dbReference type="PROSITE" id="PS01209">
    <property type="entry name" value="LDLRA_1"/>
    <property type="match status" value="4"/>
</dbReference>
<feature type="disulfide bond" evidence="14">
    <location>
        <begin position="348"/>
        <end position="360"/>
    </location>
</feature>
<evidence type="ECO:0000256" key="17">
    <source>
        <dbReference type="SAM" id="Phobius"/>
    </source>
</evidence>
<evidence type="ECO:0000313" key="19">
    <source>
        <dbReference type="EMBL" id="CAE1155780.1"/>
    </source>
</evidence>
<dbReference type="CDD" id="cd00054">
    <property type="entry name" value="EGF_CA"/>
    <property type="match status" value="1"/>
</dbReference>
<dbReference type="PROSITE" id="PS50068">
    <property type="entry name" value="LDLRA_2"/>
    <property type="match status" value="9"/>
</dbReference>
<feature type="disulfide bond" evidence="14">
    <location>
        <begin position="311"/>
        <end position="329"/>
    </location>
</feature>
<evidence type="ECO:0000256" key="1">
    <source>
        <dbReference type="ARBA" id="ARBA00004167"/>
    </source>
</evidence>
<evidence type="ECO:0000256" key="10">
    <source>
        <dbReference type="ARBA" id="ARBA00023157"/>
    </source>
</evidence>
<comment type="subcellular location">
    <subcellularLocation>
        <location evidence="1">Membrane</location>
        <topology evidence="1">Single-pass membrane protein</topology>
    </subcellularLocation>
</comment>
<feature type="repeat" description="LDL-receptor class B" evidence="15">
    <location>
        <begin position="576"/>
        <end position="620"/>
    </location>
</feature>
<dbReference type="GO" id="GO:0042562">
    <property type="term" value="F:hormone binding"/>
    <property type="evidence" value="ECO:0007669"/>
    <property type="project" value="TreeGrafter"/>
</dbReference>
<dbReference type="SUPFAM" id="SSF63825">
    <property type="entry name" value="YWTD domain"/>
    <property type="match status" value="1"/>
</dbReference>
<feature type="disulfide bond" evidence="14">
    <location>
        <begin position="323"/>
        <end position="338"/>
    </location>
</feature>
<feature type="disulfide bond" evidence="14">
    <location>
        <begin position="79"/>
        <end position="94"/>
    </location>
</feature>
<keyword evidence="12" id="KW-0325">Glycoprotein</keyword>
<dbReference type="SUPFAM" id="SSF57424">
    <property type="entry name" value="LDL receptor-like module"/>
    <property type="match status" value="9"/>
</dbReference>
<dbReference type="PANTHER" id="PTHR22722:SF14">
    <property type="entry name" value="MEGALIN, ISOFORM A"/>
    <property type="match status" value="1"/>
</dbReference>
<evidence type="ECO:0000256" key="14">
    <source>
        <dbReference type="PROSITE-ProRule" id="PRU00124"/>
    </source>
</evidence>
<dbReference type="FunFam" id="4.10.400.10:FF:000011">
    <property type="entry name" value="Low-density lipoprotein receptor-related protein 1"/>
    <property type="match status" value="1"/>
</dbReference>
<feature type="domain" description="EGF-like" evidence="18">
    <location>
        <begin position="847"/>
        <end position="881"/>
    </location>
</feature>
<dbReference type="Gene3D" id="2.10.25.10">
    <property type="entry name" value="Laminin"/>
    <property type="match status" value="2"/>
</dbReference>
<dbReference type="SMART" id="SM00181">
    <property type="entry name" value="EGF"/>
    <property type="match status" value="6"/>
</dbReference>
<dbReference type="EMBL" id="CAHIKZ030000146">
    <property type="protein sequence ID" value="CAE1155780.1"/>
    <property type="molecule type" value="Genomic_DNA"/>
</dbReference>
<dbReference type="Gene3D" id="4.10.400.10">
    <property type="entry name" value="Low-density Lipoprotein Receptor"/>
    <property type="match status" value="8"/>
</dbReference>
<dbReference type="OrthoDB" id="21182at2759"/>
<dbReference type="InterPro" id="IPR002172">
    <property type="entry name" value="LDrepeatLR_classA_rpt"/>
</dbReference>
<evidence type="ECO:0000259" key="18">
    <source>
        <dbReference type="PROSITE" id="PS50026"/>
    </source>
</evidence>
<evidence type="ECO:0000256" key="3">
    <source>
        <dbReference type="ARBA" id="ARBA00022536"/>
    </source>
</evidence>
<evidence type="ECO:0000256" key="6">
    <source>
        <dbReference type="ARBA" id="ARBA00022729"/>
    </source>
</evidence>
<dbReference type="Pfam" id="PF07645">
    <property type="entry name" value="EGF_CA"/>
    <property type="match status" value="1"/>
</dbReference>
<feature type="disulfide bond" evidence="14">
    <location>
        <begin position="272"/>
        <end position="290"/>
    </location>
</feature>
<dbReference type="GO" id="GO:0043235">
    <property type="term" value="C:receptor complex"/>
    <property type="evidence" value="ECO:0007669"/>
    <property type="project" value="TreeGrafter"/>
</dbReference>
<dbReference type="InterPro" id="IPR051221">
    <property type="entry name" value="LDLR-related"/>
</dbReference>
<dbReference type="PRINTS" id="PR00261">
    <property type="entry name" value="LDLRECEPTOR"/>
</dbReference>
<evidence type="ECO:0000256" key="4">
    <source>
        <dbReference type="ARBA" id="ARBA00022583"/>
    </source>
</evidence>
<dbReference type="InterPro" id="IPR001881">
    <property type="entry name" value="EGF-like_Ca-bd_dom"/>
</dbReference>
<evidence type="ECO:0000256" key="7">
    <source>
        <dbReference type="ARBA" id="ARBA00022737"/>
    </source>
</evidence>
<organism evidence="19 20">
    <name type="scientific">Acanthosepion pharaonis</name>
    <name type="common">Pharaoh cuttlefish</name>
    <name type="synonym">Sepia pharaonis</name>
    <dbReference type="NCBI Taxonomy" id="158019"/>
    <lineage>
        <taxon>Eukaryota</taxon>
        <taxon>Metazoa</taxon>
        <taxon>Spiralia</taxon>
        <taxon>Lophotrochozoa</taxon>
        <taxon>Mollusca</taxon>
        <taxon>Cephalopoda</taxon>
        <taxon>Coleoidea</taxon>
        <taxon>Decapodiformes</taxon>
        <taxon>Sepiida</taxon>
        <taxon>Sepiina</taxon>
        <taxon>Sepiidae</taxon>
        <taxon>Acanthosepion</taxon>
    </lineage>
</organism>
<dbReference type="InterPro" id="IPR036055">
    <property type="entry name" value="LDL_receptor-like_sf"/>
</dbReference>
<dbReference type="PROSITE" id="PS50026">
    <property type="entry name" value="EGF_3"/>
    <property type="match status" value="1"/>
</dbReference>
<dbReference type="SUPFAM" id="SSF57196">
    <property type="entry name" value="EGF/Laminin"/>
    <property type="match status" value="3"/>
</dbReference>
<dbReference type="FunFam" id="2.120.10.30:FF:000241">
    <property type="entry name" value="Low-density lipoprotein receptor-related protein 6"/>
    <property type="match status" value="1"/>
</dbReference>
<dbReference type="Pfam" id="PF14670">
    <property type="entry name" value="FXa_inhibition"/>
    <property type="match status" value="1"/>
</dbReference>
<sequence>MDIHILHPLKQKPHPNPCGMDNGGCSHLCLLAPGTKYRCVCPSNFFLSSDNRTCIANCSSSQFRCGITDDRCIPLLWKCDGEKDCKDGLDELDCRNSPDMTRHLVSSSLDMTRHLVSSSLDMTRHLVSSSLDMTHNTTCKPSQFTCANGACISIMWKCDYDQDCVDGSDESPDLNCANKTCPLNWFKCATNYKCVPRSYLCDGEDDCRDNSDEASENCGTCNPDQQFQCDNNRCIPKRWVCDFDNDCKDGSDEKLSLCQNKYRSCSESEFQCRNKKCIQGKWRCDYDNDCGDESDEINCGQITCPVGKFRCNNGYCVHQSAVCDGHRDCQDVSDELNCTARFHNGKYCPANVFECKNTICIPRKWQCDGVDDCGDNSDEAASVCKETECSPDTHFRCDNFICIPRWRVCDKVDNCGDASDEKNFEICEPVKRRCEANQFKCSTRKQCIHSSKVCDDIIDCEDSSDEQGCFKSSGTVNCSVNNGGCAHNYIDECAQWGNNCPQICNNLKGSFKCACMTGFFESSYPFPRCKLFFVGLPTVYLTMGSEIRRFSPSKRKYSEVFTSHRPQALAFNTQHSTIYWTDSTLKSIHRAYVAETPGPAAKLYITGLQEPNGISVDWISGNIYWTDTAKKTISVAAYDGKYSRTLIRNGLRKPYAIVTNSNTGWMYWTDIDSDMPTIERAWMTGEKREVLINDRLAYPTGITIDYFMQNRVFWCDAKLNVIESIKPDGSDRVTVVSQGLQNPISLDVLEEYMYVLSQNSGKLLRMDKFGRGDNIILQSGLLLPRSVKVFHVLKSNQDAKSKCYYKTTCSHLCLLTPDGHTCACPDNSKLLPGSKTICDAALETSVELAHCVCKNGGTCVQAADNSYTCKCKAGFYGSDCTSVTPEKLLGQLKYTKVTAVVVPVVLLLIIAAVLLAGFFFMKKRGKFFLNKPLIGGPTVPHTPLGVVAYRDGENVQIGTPALSYEITPGQEVNPIEKESSSANPACPTNFSNPMYGVDPATKMEQHQKNESGSSEKPIVSAKKTAETKSTNENYYASLKTGRSFDPTEDTDKETAGLVKIGEL</sequence>
<dbReference type="Proteomes" id="UP000597762">
    <property type="component" value="Unassembled WGS sequence"/>
</dbReference>
<comment type="similarity">
    <text evidence="2">Belongs to the LDLR family.</text>
</comment>
<feature type="compositionally biased region" description="Polar residues" evidence="16">
    <location>
        <begin position="980"/>
        <end position="992"/>
    </location>
</feature>
<evidence type="ECO:0000256" key="13">
    <source>
        <dbReference type="PROSITE-ProRule" id="PRU00076"/>
    </source>
</evidence>
<keyword evidence="4" id="KW-0254">Endocytosis</keyword>
<dbReference type="SMART" id="SM00179">
    <property type="entry name" value="EGF_CA"/>
    <property type="match status" value="2"/>
</dbReference>
<feature type="disulfide bond" evidence="14">
    <location>
        <begin position="397"/>
        <end position="415"/>
    </location>
</feature>
<keyword evidence="7" id="KW-0677">Repeat</keyword>
<dbReference type="PANTHER" id="PTHR22722">
    <property type="entry name" value="LOW-DENSITY LIPOPROTEIN RECEPTOR-RELATED PROTEIN 2-RELATED"/>
    <property type="match status" value="1"/>
</dbReference>
<feature type="disulfide bond" evidence="14">
    <location>
        <begin position="265"/>
        <end position="277"/>
    </location>
</feature>
<dbReference type="Gene3D" id="2.40.128.620">
    <property type="match status" value="1"/>
</dbReference>
<dbReference type="Gene3D" id="2.120.10.30">
    <property type="entry name" value="TolB, C-terminal domain"/>
    <property type="match status" value="2"/>
</dbReference>
<feature type="disulfide bond" evidence="13">
    <location>
        <begin position="871"/>
        <end position="880"/>
    </location>
</feature>
<evidence type="ECO:0000256" key="15">
    <source>
        <dbReference type="PROSITE-ProRule" id="PRU00461"/>
    </source>
</evidence>
<evidence type="ECO:0000256" key="2">
    <source>
        <dbReference type="ARBA" id="ARBA00009939"/>
    </source>
</evidence>
<evidence type="ECO:0000256" key="5">
    <source>
        <dbReference type="ARBA" id="ARBA00022692"/>
    </source>
</evidence>
<dbReference type="AlphaFoldDB" id="A0A812ASW2"/>
<feature type="region of interest" description="Disordered" evidence="16">
    <location>
        <begin position="974"/>
        <end position="1063"/>
    </location>
</feature>
<evidence type="ECO:0000256" key="9">
    <source>
        <dbReference type="ARBA" id="ARBA00023136"/>
    </source>
</evidence>
<evidence type="ECO:0000256" key="8">
    <source>
        <dbReference type="ARBA" id="ARBA00022989"/>
    </source>
</evidence>
<dbReference type="FunFam" id="4.10.400.10:FF:000065">
    <property type="entry name" value="Transmembrane protease serine 7"/>
    <property type="match status" value="1"/>
</dbReference>
<keyword evidence="11" id="KW-0675">Receptor</keyword>
<dbReference type="InterPro" id="IPR000742">
    <property type="entry name" value="EGF"/>
</dbReference>
<dbReference type="InterPro" id="IPR049883">
    <property type="entry name" value="NOTCH1_EGF-like"/>
</dbReference>
<dbReference type="InterPro" id="IPR011042">
    <property type="entry name" value="6-blade_b-propeller_TolB-like"/>
</dbReference>
<accession>A0A812ASW2</accession>
<comment type="caution">
    <text evidence="13">Lacks conserved residue(s) required for the propagation of feature annotation.</text>
</comment>
<evidence type="ECO:0000256" key="11">
    <source>
        <dbReference type="ARBA" id="ARBA00023170"/>
    </source>
</evidence>
<keyword evidence="5 17" id="KW-0812">Transmembrane</keyword>
<dbReference type="SMART" id="SM00192">
    <property type="entry name" value="LDLa"/>
    <property type="match status" value="9"/>
</dbReference>
<proteinExistence type="inferred from homology"/>
<keyword evidence="8 17" id="KW-1133">Transmembrane helix</keyword>
<dbReference type="GO" id="GO:0005509">
    <property type="term" value="F:calcium ion binding"/>
    <property type="evidence" value="ECO:0007669"/>
    <property type="project" value="InterPro"/>
</dbReference>
<dbReference type="GO" id="GO:0016324">
    <property type="term" value="C:apical plasma membrane"/>
    <property type="evidence" value="ECO:0007669"/>
    <property type="project" value="TreeGrafter"/>
</dbReference>
<feature type="disulfide bond" evidence="14">
    <location>
        <begin position="229"/>
        <end position="247"/>
    </location>
</feature>
<dbReference type="InterPro" id="IPR023415">
    <property type="entry name" value="LDLR_class-A_CS"/>
</dbReference>
<dbReference type="FunFam" id="4.10.400.10:FF:000001">
    <property type="entry name" value="Low-density lipoprotein receptor-related protein 1"/>
    <property type="match status" value="1"/>
</dbReference>
<feature type="repeat" description="LDL-receptor class B" evidence="15">
    <location>
        <begin position="621"/>
        <end position="663"/>
    </location>
</feature>
<feature type="repeat" description="LDL-receptor class B" evidence="15">
    <location>
        <begin position="664"/>
        <end position="708"/>
    </location>
</feature>
<protein>
    <submittedName>
        <fullName evidence="19">LRP2</fullName>
    </submittedName>
</protein>
<reference evidence="19" key="1">
    <citation type="submission" date="2021-01" db="EMBL/GenBank/DDBJ databases">
        <authorList>
            <person name="Li R."/>
            <person name="Bekaert M."/>
        </authorList>
    </citation>
    <scope>NUCLEOTIDE SEQUENCE</scope>
    <source>
        <strain evidence="19">Farmed</strain>
    </source>
</reference>
<dbReference type="Pfam" id="PF00058">
    <property type="entry name" value="Ldl_recept_b"/>
    <property type="match status" value="3"/>
</dbReference>
<dbReference type="Pfam" id="PF00008">
    <property type="entry name" value="EGF"/>
    <property type="match status" value="1"/>
</dbReference>
<keyword evidence="6" id="KW-0732">Signal</keyword>
<feature type="disulfide bond" evidence="14">
    <location>
        <begin position="139"/>
        <end position="151"/>
    </location>
</feature>
<keyword evidence="9 17" id="KW-0472">Membrane</keyword>
<feature type="disulfide bond" evidence="14">
    <location>
        <begin position="304"/>
        <end position="316"/>
    </location>
</feature>
<dbReference type="PROSITE" id="PS00022">
    <property type="entry name" value="EGF_1"/>
    <property type="match status" value="1"/>
</dbReference>
<evidence type="ECO:0000256" key="16">
    <source>
        <dbReference type="SAM" id="MobiDB-lite"/>
    </source>
</evidence>
<dbReference type="PROSITE" id="PS01186">
    <property type="entry name" value="EGF_2"/>
    <property type="match status" value="1"/>
</dbReference>
<feature type="disulfide bond" evidence="14">
    <location>
        <begin position="454"/>
        <end position="469"/>
    </location>
</feature>
<keyword evidence="20" id="KW-1185">Reference proteome</keyword>
<dbReference type="FunFam" id="4.10.400.10:FF:000005">
    <property type="entry name" value="low-density lipoprotein receptor-related protein 1B"/>
    <property type="match status" value="2"/>
</dbReference>
<feature type="disulfide bond" evidence="14">
    <location>
        <begin position="284"/>
        <end position="299"/>
    </location>
</feature>
<dbReference type="InterPro" id="IPR000033">
    <property type="entry name" value="LDLR_classB_rpt"/>
</dbReference>
<dbReference type="PROSITE" id="PS51120">
    <property type="entry name" value="LDLRB"/>
    <property type="match status" value="4"/>
</dbReference>
<name>A0A812ASW2_ACAPH</name>
<dbReference type="GO" id="GO:0006898">
    <property type="term" value="P:receptor-mediated endocytosis"/>
    <property type="evidence" value="ECO:0007669"/>
    <property type="project" value="TreeGrafter"/>
</dbReference>